<gene>
    <name evidence="2" type="ORF">C491_06703</name>
</gene>
<evidence type="ECO:0000313" key="2">
    <source>
        <dbReference type="EMBL" id="ELY59479.1"/>
    </source>
</evidence>
<dbReference type="OrthoDB" id="169788at2157"/>
<keyword evidence="1" id="KW-1133">Transmembrane helix</keyword>
<dbReference type="eggNOG" id="arCOG13454">
    <property type="taxonomic scope" value="Archaea"/>
</dbReference>
<proteinExistence type="predicted"/>
<feature type="transmembrane region" description="Helical" evidence="1">
    <location>
        <begin position="68"/>
        <end position="93"/>
    </location>
</feature>
<dbReference type="RefSeq" id="WP_005554724.1">
    <property type="nucleotide sequence ID" value="NZ_AOIB01000015.1"/>
</dbReference>
<keyword evidence="1" id="KW-0472">Membrane</keyword>
<keyword evidence="1" id="KW-0812">Transmembrane</keyword>
<name>L9XCN9_9EURY</name>
<accession>L9XCN9</accession>
<comment type="caution">
    <text evidence="2">The sequence shown here is derived from an EMBL/GenBank/DDBJ whole genome shotgun (WGS) entry which is preliminary data.</text>
</comment>
<evidence type="ECO:0000313" key="3">
    <source>
        <dbReference type="Proteomes" id="UP000011688"/>
    </source>
</evidence>
<protein>
    <submittedName>
        <fullName evidence="2">Uncharacterized protein</fullName>
    </submittedName>
</protein>
<organism evidence="2 3">
    <name type="scientific">Natronococcus amylolyticus DSM 10524</name>
    <dbReference type="NCBI Taxonomy" id="1227497"/>
    <lineage>
        <taxon>Archaea</taxon>
        <taxon>Methanobacteriati</taxon>
        <taxon>Methanobacteriota</taxon>
        <taxon>Stenosarchaea group</taxon>
        <taxon>Halobacteria</taxon>
        <taxon>Halobacteriales</taxon>
        <taxon>Natrialbaceae</taxon>
        <taxon>Natronococcus</taxon>
    </lineage>
</organism>
<sequence length="100" mass="10547">MRGERSETDTRGPSDGRSLEARDTVAVLFDREVLKLLAVVVAGWWMLEAGGAGTASSPGFPHLLYEGIGAFTTLVGAALLVVGSLALLVKLVYEATKLTE</sequence>
<feature type="transmembrane region" description="Helical" evidence="1">
    <location>
        <begin position="36"/>
        <end position="56"/>
    </location>
</feature>
<dbReference type="Proteomes" id="UP000011688">
    <property type="component" value="Unassembled WGS sequence"/>
</dbReference>
<keyword evidence="3" id="KW-1185">Reference proteome</keyword>
<evidence type="ECO:0000256" key="1">
    <source>
        <dbReference type="SAM" id="Phobius"/>
    </source>
</evidence>
<dbReference type="EMBL" id="AOIB01000015">
    <property type="protein sequence ID" value="ELY59479.1"/>
    <property type="molecule type" value="Genomic_DNA"/>
</dbReference>
<dbReference type="AlphaFoldDB" id="L9XCN9"/>
<reference evidence="2 3" key="1">
    <citation type="journal article" date="2014" name="PLoS Genet.">
        <title>Phylogenetically driven sequencing of extremely halophilic archaea reveals strategies for static and dynamic osmo-response.</title>
        <authorList>
            <person name="Becker E.A."/>
            <person name="Seitzer P.M."/>
            <person name="Tritt A."/>
            <person name="Larsen D."/>
            <person name="Krusor M."/>
            <person name="Yao A.I."/>
            <person name="Wu D."/>
            <person name="Madern D."/>
            <person name="Eisen J.A."/>
            <person name="Darling A.E."/>
            <person name="Facciotti M.T."/>
        </authorList>
    </citation>
    <scope>NUCLEOTIDE SEQUENCE [LARGE SCALE GENOMIC DNA]</scope>
    <source>
        <strain evidence="2 3">DSM 10524</strain>
    </source>
</reference>